<keyword evidence="2" id="KW-1185">Reference proteome</keyword>
<dbReference type="InterPro" id="IPR052709">
    <property type="entry name" value="Transposase-MT_Hybrid"/>
</dbReference>
<dbReference type="PANTHER" id="PTHR46060">
    <property type="entry name" value="MARINER MOS1 TRANSPOSASE-LIKE PROTEIN"/>
    <property type="match status" value="1"/>
</dbReference>
<gene>
    <name evidence="1" type="ORF">ANN_19403</name>
</gene>
<reference evidence="1 2" key="1">
    <citation type="journal article" date="2022" name="Allergy">
        <title>Genome assembly and annotation of Periplaneta americana reveal a comprehensive cockroach allergen profile.</title>
        <authorList>
            <person name="Wang L."/>
            <person name="Xiong Q."/>
            <person name="Saelim N."/>
            <person name="Wang L."/>
            <person name="Nong W."/>
            <person name="Wan A.T."/>
            <person name="Shi M."/>
            <person name="Liu X."/>
            <person name="Cao Q."/>
            <person name="Hui J.H.L."/>
            <person name="Sookrung N."/>
            <person name="Leung T.F."/>
            <person name="Tungtrongchitr A."/>
            <person name="Tsui S.K.W."/>
        </authorList>
    </citation>
    <scope>NUCLEOTIDE SEQUENCE [LARGE SCALE GENOMIC DNA]</scope>
    <source>
        <strain evidence="1">PWHHKU_190912</strain>
    </source>
</reference>
<dbReference type="InterPro" id="IPR012337">
    <property type="entry name" value="RNaseH-like_sf"/>
</dbReference>
<evidence type="ECO:0000313" key="2">
    <source>
        <dbReference type="Proteomes" id="UP001148838"/>
    </source>
</evidence>
<dbReference type="PANTHER" id="PTHR46060:SF1">
    <property type="entry name" value="MARINER MOS1 TRANSPOSASE-LIKE PROTEIN"/>
    <property type="match status" value="1"/>
</dbReference>
<dbReference type="EMBL" id="JAJSOF020000031">
    <property type="protein sequence ID" value="KAJ4430812.1"/>
    <property type="molecule type" value="Genomic_DNA"/>
</dbReference>
<name>A0ABQ8S9T9_PERAM</name>
<protein>
    <submittedName>
        <fullName evidence="1">Uncharacterized protein</fullName>
    </submittedName>
</protein>
<dbReference type="Proteomes" id="UP001148838">
    <property type="component" value="Unassembled WGS sequence"/>
</dbReference>
<comment type="caution">
    <text evidence="1">The sequence shown here is derived from an EMBL/GenBank/DDBJ whole genome shotgun (WGS) entry which is preliminary data.</text>
</comment>
<organism evidence="1 2">
    <name type="scientific">Periplaneta americana</name>
    <name type="common">American cockroach</name>
    <name type="synonym">Blatta americana</name>
    <dbReference type="NCBI Taxonomy" id="6978"/>
    <lineage>
        <taxon>Eukaryota</taxon>
        <taxon>Metazoa</taxon>
        <taxon>Ecdysozoa</taxon>
        <taxon>Arthropoda</taxon>
        <taxon>Hexapoda</taxon>
        <taxon>Insecta</taxon>
        <taxon>Pterygota</taxon>
        <taxon>Neoptera</taxon>
        <taxon>Polyneoptera</taxon>
        <taxon>Dictyoptera</taxon>
        <taxon>Blattodea</taxon>
        <taxon>Blattoidea</taxon>
        <taxon>Blattidae</taxon>
        <taxon>Blattinae</taxon>
        <taxon>Periplaneta</taxon>
    </lineage>
</organism>
<evidence type="ECO:0000313" key="1">
    <source>
        <dbReference type="EMBL" id="KAJ4430812.1"/>
    </source>
</evidence>
<proteinExistence type="predicted"/>
<sequence length="684" mass="76845">MEPTRVSDTVTIEDQRSNLYVTKPSHRNPHFHSVLSGVCNELTVNHNTVCCWATRFCDGPVSNNLRYSNPRSKLSYFGSLLPLSLKMRWLPDTASPSDKKRIQNICVKSAEQFSAISLVNSDNENNFYVFNLSTTDFEKEKEKNLSTVEYELIQFFNGKGTTLCTLENYPTVKQAFMKYNTSLYSSAPVERLFCFAGFIHSPARESLSDKLLEKLGFLKEFAFAPVPSPTPEYGIKKVQNNREGLELNGFHQLLVYADDVNMLGENPQTIRKNTESLLEASRKIGNIMLLCHMSAVYGEHSMLCSHELEWHKRFREGHMSPQDDAHPGQVHRAITSAQIAEVDDLIKGNRRITVKELRHLVGISHSYIHVIVTKHLHYRKICAQWAPTLPKNLCTMGFGGNKTQFHTRHCDEAPTLSKNLCTMGFGGNKSQFHTRHCDKAPTLSKNLCTMGFGGNKSQFHTRHCDEAPTLSKNLCTMGFDGNKTQFHTRHCDEAPTLPKNLRAMGFGGNKSQFHTRHCDEAPVLPKNLRTMGFGGNKSQFHTRHCDEAPTLPKNLRTMGFGGNKSQFHTRHCDEAPVLPKNLRTMGFGGNKSQFHTRHCGEASVLPKNLRAMGFGGNKSQFHTRHCDEAPTLAKNLRTMSSTSVDAGKTNKQNGCFTGSLATIPRGRVCNSVLYCHWGIVVSPF</sequence>
<dbReference type="SUPFAM" id="SSF53098">
    <property type="entry name" value="Ribonuclease H-like"/>
    <property type="match status" value="1"/>
</dbReference>
<accession>A0ABQ8S9T9</accession>